<organism evidence="1 2">
    <name type="scientific">Giardia muris</name>
    <dbReference type="NCBI Taxonomy" id="5742"/>
    <lineage>
        <taxon>Eukaryota</taxon>
        <taxon>Metamonada</taxon>
        <taxon>Diplomonadida</taxon>
        <taxon>Hexamitidae</taxon>
        <taxon>Giardiinae</taxon>
        <taxon>Giardia</taxon>
    </lineage>
</organism>
<protein>
    <submittedName>
        <fullName evidence="1">High cysteine protein</fullName>
    </submittedName>
</protein>
<proteinExistence type="predicted"/>
<evidence type="ECO:0000313" key="1">
    <source>
        <dbReference type="EMBL" id="TNJ28228.1"/>
    </source>
</evidence>
<accession>A0A4Z1SXH4</accession>
<sequence>MRSTCPEARQRDSLFREMSRNSRDYSDDLFRPEEARFVRLCRVCTMETPQLRPCPSCGLLACARCCERCEHCSRRVCLVCVHLADMGRLCTDCYAAHSGRKDARSE</sequence>
<dbReference type="AlphaFoldDB" id="A0A4Z1SXH4"/>
<evidence type="ECO:0000313" key="2">
    <source>
        <dbReference type="Proteomes" id="UP000315496"/>
    </source>
</evidence>
<gene>
    <name evidence="1" type="ORF">GMRT_14380</name>
</gene>
<comment type="caution">
    <text evidence="1">The sequence shown here is derived from an EMBL/GenBank/DDBJ whole genome shotgun (WGS) entry which is preliminary data.</text>
</comment>
<keyword evidence="2" id="KW-1185">Reference proteome</keyword>
<dbReference type="Proteomes" id="UP000315496">
    <property type="component" value="Chromosome 2"/>
</dbReference>
<dbReference type="EMBL" id="VDLU01000002">
    <property type="protein sequence ID" value="TNJ28228.1"/>
    <property type="molecule type" value="Genomic_DNA"/>
</dbReference>
<name>A0A4Z1SXH4_GIAMU</name>
<dbReference type="VEuPathDB" id="GiardiaDB:GMRT_14380"/>
<reference evidence="1 2" key="1">
    <citation type="submission" date="2019-05" db="EMBL/GenBank/DDBJ databases">
        <title>The compact genome of Giardia muris reveals important steps in the evolution of intestinal protozoan parasites.</title>
        <authorList>
            <person name="Xu F."/>
            <person name="Jimenez-Gonzalez A."/>
            <person name="Einarsson E."/>
            <person name="Astvaldsson A."/>
            <person name="Peirasmaki D."/>
            <person name="Eckmann L."/>
            <person name="Andersson J.O."/>
            <person name="Svard S.G."/>
            <person name="Jerlstrom-Hultqvist J."/>
        </authorList>
    </citation>
    <scope>NUCLEOTIDE SEQUENCE [LARGE SCALE GENOMIC DNA]</scope>
    <source>
        <strain evidence="1 2">Roberts-Thomson</strain>
    </source>
</reference>